<keyword evidence="3 5" id="KW-1133">Transmembrane helix</keyword>
<dbReference type="SUPFAM" id="SSF103473">
    <property type="entry name" value="MFS general substrate transporter"/>
    <property type="match status" value="1"/>
</dbReference>
<evidence type="ECO:0000256" key="2">
    <source>
        <dbReference type="ARBA" id="ARBA00022692"/>
    </source>
</evidence>
<keyword evidence="4 5" id="KW-0472">Membrane</keyword>
<feature type="transmembrane region" description="Helical" evidence="5">
    <location>
        <begin position="266"/>
        <end position="294"/>
    </location>
</feature>
<feature type="transmembrane region" description="Helical" evidence="5">
    <location>
        <begin position="306"/>
        <end position="326"/>
    </location>
</feature>
<evidence type="ECO:0000256" key="4">
    <source>
        <dbReference type="ARBA" id="ARBA00023136"/>
    </source>
</evidence>
<protein>
    <submittedName>
        <fullName evidence="6">Uncharacterized protein</fullName>
    </submittedName>
</protein>
<feature type="transmembrane region" description="Helical" evidence="5">
    <location>
        <begin position="434"/>
        <end position="454"/>
    </location>
</feature>
<accession>A0AAE9AAE9</accession>
<evidence type="ECO:0000256" key="5">
    <source>
        <dbReference type="SAM" id="Phobius"/>
    </source>
</evidence>
<reference evidence="6 7" key="1">
    <citation type="submission" date="2022-02" db="EMBL/GenBank/DDBJ databases">
        <title>Chromosome-level reference genomes for two strains of Caenorhabditis briggsae: an improved platform for comparative genomics.</title>
        <authorList>
            <person name="Stevens L."/>
            <person name="Andersen E.C."/>
        </authorList>
    </citation>
    <scope>NUCLEOTIDE SEQUENCE [LARGE SCALE GENOMIC DNA]</scope>
    <source>
        <strain evidence="6">QX1410_ONT</strain>
        <tissue evidence="6">Whole-organism</tissue>
    </source>
</reference>
<organism evidence="6 7">
    <name type="scientific">Caenorhabditis briggsae</name>
    <dbReference type="NCBI Taxonomy" id="6238"/>
    <lineage>
        <taxon>Eukaryota</taxon>
        <taxon>Metazoa</taxon>
        <taxon>Ecdysozoa</taxon>
        <taxon>Nematoda</taxon>
        <taxon>Chromadorea</taxon>
        <taxon>Rhabditida</taxon>
        <taxon>Rhabditina</taxon>
        <taxon>Rhabditomorpha</taxon>
        <taxon>Rhabditoidea</taxon>
        <taxon>Rhabditidae</taxon>
        <taxon>Peloderinae</taxon>
        <taxon>Caenorhabditis</taxon>
    </lineage>
</organism>
<comment type="subcellular location">
    <subcellularLocation>
        <location evidence="1">Membrane</location>
        <topology evidence="1">Multi-pass membrane protein</topology>
    </subcellularLocation>
</comment>
<evidence type="ECO:0000313" key="7">
    <source>
        <dbReference type="Proteomes" id="UP000827892"/>
    </source>
</evidence>
<sequence>MISADGFELYENKSSDEENATVSSETKESTNWRLIIVTGVVSCLISVENSVLGMGEWPYMKEIDKEANAQFFGFTQSASKCFHAIFALVFSIWSFKVKSIKYPMIVSRFIAIIACCIYLSVEYFKSDKKYVLMSVYVLIGVSNSACTILRGYIVMCSSSKDRPRAFAVIGLSAITSIIIGPTLQLIFSGIAYPGIEVFPGIRFHVYSVPIWFSLVLTVITAVIIWVYMTDVHRISIDDDESGEFFSFKQLKQNYEQLKNSGLMWKLIAVCLTVKISVTFLSAILGSIMSIVFMVQYGWTGTETVRYGSTLMIAFGVISCSVLMLYVFCRLGEIIHQEYVFLVCILATGMYFIVTYPFPFNSIPIAPYNETTHAGCNPDEYSWCEETKATHPLLFMISTVIIFAPCLPMMGTALDTTYSRVLGNIDQNIAHGLMTIVDDVIFMITPIFTTSIFTMVGVGPLWLVIAALFFVMAALWAYNLRDLSKVE</sequence>
<proteinExistence type="predicted"/>
<dbReference type="InterPro" id="IPR051068">
    <property type="entry name" value="MFS_Domain-Containing_Protein"/>
</dbReference>
<feature type="transmembrane region" description="Helical" evidence="5">
    <location>
        <begin position="392"/>
        <end position="413"/>
    </location>
</feature>
<dbReference type="InterPro" id="IPR036259">
    <property type="entry name" value="MFS_trans_sf"/>
</dbReference>
<feature type="transmembrane region" description="Helical" evidence="5">
    <location>
        <begin position="32"/>
        <end position="51"/>
    </location>
</feature>
<feature type="transmembrane region" description="Helical" evidence="5">
    <location>
        <begin position="105"/>
        <end position="124"/>
    </location>
</feature>
<dbReference type="Gene3D" id="1.20.1250.20">
    <property type="entry name" value="MFS general substrate transporter like domains"/>
    <property type="match status" value="1"/>
</dbReference>
<evidence type="ECO:0000313" key="6">
    <source>
        <dbReference type="EMBL" id="ULT90614.1"/>
    </source>
</evidence>
<feature type="transmembrane region" description="Helical" evidence="5">
    <location>
        <begin position="338"/>
        <end position="357"/>
    </location>
</feature>
<dbReference type="GO" id="GO:0016020">
    <property type="term" value="C:membrane"/>
    <property type="evidence" value="ECO:0007669"/>
    <property type="project" value="UniProtKB-SubCell"/>
</dbReference>
<evidence type="ECO:0000256" key="3">
    <source>
        <dbReference type="ARBA" id="ARBA00022989"/>
    </source>
</evidence>
<feature type="transmembrane region" description="Helical" evidence="5">
    <location>
        <begin position="165"/>
        <end position="190"/>
    </location>
</feature>
<feature type="transmembrane region" description="Helical" evidence="5">
    <location>
        <begin position="460"/>
        <end position="479"/>
    </location>
</feature>
<feature type="transmembrane region" description="Helical" evidence="5">
    <location>
        <begin position="130"/>
        <end position="153"/>
    </location>
</feature>
<dbReference type="AlphaFoldDB" id="A0AAE9AAE9"/>
<dbReference type="PANTHER" id="PTHR23510:SF27">
    <property type="entry name" value="MFS DOMAIN-CONTAINING PROTEIN"/>
    <property type="match status" value="1"/>
</dbReference>
<keyword evidence="2 5" id="KW-0812">Transmembrane</keyword>
<dbReference type="EMBL" id="CP090895">
    <property type="protein sequence ID" value="ULT90614.1"/>
    <property type="molecule type" value="Genomic_DNA"/>
</dbReference>
<dbReference type="CDD" id="cd17326">
    <property type="entry name" value="MFS_MFSD8"/>
    <property type="match status" value="1"/>
</dbReference>
<gene>
    <name evidence="6" type="ORF">L3Y34_008734</name>
</gene>
<feature type="transmembrane region" description="Helical" evidence="5">
    <location>
        <begin position="71"/>
        <end position="93"/>
    </location>
</feature>
<dbReference type="PANTHER" id="PTHR23510">
    <property type="entry name" value="INNER MEMBRANE TRANSPORT PROTEIN YAJR"/>
    <property type="match status" value="1"/>
</dbReference>
<evidence type="ECO:0000256" key="1">
    <source>
        <dbReference type="ARBA" id="ARBA00004141"/>
    </source>
</evidence>
<name>A0AAE9AAE9_CAEBR</name>
<dbReference type="Proteomes" id="UP000827892">
    <property type="component" value="Chromosome V"/>
</dbReference>
<feature type="transmembrane region" description="Helical" evidence="5">
    <location>
        <begin position="210"/>
        <end position="228"/>
    </location>
</feature>